<dbReference type="Pfam" id="PF22725">
    <property type="entry name" value="GFO_IDH_MocA_C3"/>
    <property type="match status" value="1"/>
</dbReference>
<evidence type="ECO:0000256" key="1">
    <source>
        <dbReference type="ARBA" id="ARBA00010928"/>
    </source>
</evidence>
<organism evidence="8 9">
    <name type="scientific">Russula ochroleuca</name>
    <dbReference type="NCBI Taxonomy" id="152965"/>
    <lineage>
        <taxon>Eukaryota</taxon>
        <taxon>Fungi</taxon>
        <taxon>Dikarya</taxon>
        <taxon>Basidiomycota</taxon>
        <taxon>Agaricomycotina</taxon>
        <taxon>Agaricomycetes</taxon>
        <taxon>Russulales</taxon>
        <taxon>Russulaceae</taxon>
        <taxon>Russula</taxon>
    </lineage>
</organism>
<proteinExistence type="inferred from homology"/>
<dbReference type="PANTHER" id="PTHR22604:SF105">
    <property type="entry name" value="TRANS-1,2-DIHYDROBENZENE-1,2-DIOL DEHYDROGENASE"/>
    <property type="match status" value="1"/>
</dbReference>
<dbReference type="InterPro" id="IPR055170">
    <property type="entry name" value="GFO_IDH_MocA-like_dom"/>
</dbReference>
<keyword evidence="9" id="KW-1185">Reference proteome</keyword>
<comment type="similarity">
    <text evidence="1">Belongs to the Gfo/Idh/MocA family.</text>
</comment>
<reference evidence="8" key="1">
    <citation type="submission" date="2019-10" db="EMBL/GenBank/DDBJ databases">
        <authorList>
            <consortium name="DOE Joint Genome Institute"/>
            <person name="Kuo A."/>
            <person name="Miyauchi S."/>
            <person name="Kiss E."/>
            <person name="Drula E."/>
            <person name="Kohler A."/>
            <person name="Sanchez-Garcia M."/>
            <person name="Andreopoulos B."/>
            <person name="Barry K.W."/>
            <person name="Bonito G."/>
            <person name="Buee M."/>
            <person name="Carver A."/>
            <person name="Chen C."/>
            <person name="Cichocki N."/>
            <person name="Clum A."/>
            <person name="Culley D."/>
            <person name="Crous P.W."/>
            <person name="Fauchery L."/>
            <person name="Girlanda M."/>
            <person name="Hayes R."/>
            <person name="Keri Z."/>
            <person name="LaButti K."/>
            <person name="Lipzen A."/>
            <person name="Lombard V."/>
            <person name="Magnuson J."/>
            <person name="Maillard F."/>
            <person name="Morin E."/>
            <person name="Murat C."/>
            <person name="Nolan M."/>
            <person name="Ohm R."/>
            <person name="Pangilinan J."/>
            <person name="Pereira M."/>
            <person name="Perotto S."/>
            <person name="Peter M."/>
            <person name="Riley R."/>
            <person name="Sitrit Y."/>
            <person name="Stielow B."/>
            <person name="Szollosi G."/>
            <person name="Zifcakova L."/>
            <person name="Stursova M."/>
            <person name="Spatafora J.W."/>
            <person name="Tedersoo L."/>
            <person name="Vaario L.-M."/>
            <person name="Yamada A."/>
            <person name="Yan M."/>
            <person name="Wang P."/>
            <person name="Xu J."/>
            <person name="Bruns T."/>
            <person name="Baldrian P."/>
            <person name="Vilgalys R."/>
            <person name="Henrissat B."/>
            <person name="Grigoriev I.V."/>
            <person name="Hibbett D."/>
            <person name="Nagy L.G."/>
            <person name="Martin F.M."/>
        </authorList>
    </citation>
    <scope>NUCLEOTIDE SEQUENCE</scope>
    <source>
        <strain evidence="8">Prilba</strain>
    </source>
</reference>
<keyword evidence="2" id="KW-0560">Oxidoreductase</keyword>
<dbReference type="SUPFAM" id="SSF55347">
    <property type="entry name" value="Glyceraldehyde-3-phosphate dehydrogenase-like, C-terminal domain"/>
    <property type="match status" value="1"/>
</dbReference>
<comment type="caution">
    <text evidence="8">The sequence shown here is derived from an EMBL/GenBank/DDBJ whole genome shotgun (WGS) entry which is preliminary data.</text>
</comment>
<dbReference type="GO" id="GO:0047837">
    <property type="term" value="F:D-xylose 1-dehydrogenase (NADP+) activity"/>
    <property type="evidence" value="ECO:0007669"/>
    <property type="project" value="UniProtKB-EC"/>
</dbReference>
<evidence type="ECO:0000256" key="2">
    <source>
        <dbReference type="ARBA" id="ARBA00023002"/>
    </source>
</evidence>
<protein>
    <recommendedName>
        <fullName evidence="3">D-xylose 1-dehydrogenase (NADP(+), D-xylono-1,5-lactone-forming)</fullName>
        <ecNumber evidence="3">1.1.1.179</ecNumber>
    </recommendedName>
    <alternativeName>
        <fullName evidence="4">D-xylose-NADP dehydrogenase</fullName>
    </alternativeName>
</protein>
<dbReference type="SUPFAM" id="SSF51735">
    <property type="entry name" value="NAD(P)-binding Rossmann-fold domains"/>
    <property type="match status" value="1"/>
</dbReference>
<comment type="catalytic activity">
    <reaction evidence="5">
        <text>D-xylose + NADP(+) = D-xylono-1,5-lactone + NADPH + H(+)</text>
        <dbReference type="Rhea" id="RHEA:22000"/>
        <dbReference type="ChEBI" id="CHEBI:15378"/>
        <dbReference type="ChEBI" id="CHEBI:15867"/>
        <dbReference type="ChEBI" id="CHEBI:53455"/>
        <dbReference type="ChEBI" id="CHEBI:57783"/>
        <dbReference type="ChEBI" id="CHEBI:58349"/>
        <dbReference type="EC" id="1.1.1.179"/>
    </reaction>
</comment>
<dbReference type="EC" id="1.1.1.179" evidence="3"/>
<evidence type="ECO:0000256" key="3">
    <source>
        <dbReference type="ARBA" id="ARBA00038984"/>
    </source>
</evidence>
<dbReference type="AlphaFoldDB" id="A0A9P5K003"/>
<dbReference type="InterPro" id="IPR036291">
    <property type="entry name" value="NAD(P)-bd_dom_sf"/>
</dbReference>
<dbReference type="Gene3D" id="3.40.50.720">
    <property type="entry name" value="NAD(P)-binding Rossmann-like Domain"/>
    <property type="match status" value="1"/>
</dbReference>
<dbReference type="EMBL" id="WHVB01000018">
    <property type="protein sequence ID" value="KAF8473626.1"/>
    <property type="molecule type" value="Genomic_DNA"/>
</dbReference>
<evidence type="ECO:0000259" key="7">
    <source>
        <dbReference type="Pfam" id="PF22725"/>
    </source>
</evidence>
<feature type="domain" description="Gfo/Idh/MocA-like oxidoreductase N-terminal" evidence="6">
    <location>
        <begin position="46"/>
        <end position="166"/>
    </location>
</feature>
<gene>
    <name evidence="8" type="ORF">DFH94DRAFT_763110</name>
</gene>
<sequence length="411" mass="45115">MKRPTRECAPPNSHRHPIMTSLYGFVKRLYLAFNPPAPEAPTESPLRFGILGAAGIAPAALIYPVKNHPDAVVKAVAARDQGRADAFAKKHGIPKAYSGPGAYQKLLNDPEIDVVYNPLPNGLHYEWTMKALAAGKHVLLEKPSANTAEETRKMFAFAQEKRLVLLEAFHYRFHPATRRLKEIVDSGEIGTLTKIEASLAIPSGFVKDGDIRMVYDLGGGVMMDMGCYTLSMSRYLSGAEPTKVISAKADTLPKFPQIDIGCTATLAFPAVGGSTGLAEGLTASLDVHFRLPPGFGFVPQWPKVYARVTGTRGSAEFVGPWIYHQITVESSEEEGGPLRKRTEQRYGNLGWTTYRYQLEALIDKLRGRDPEHWFDAQDSIANMEWIEAIYKETGLGSRPPSTAEVPQATGT</sequence>
<dbReference type="GO" id="GO:0000166">
    <property type="term" value="F:nucleotide binding"/>
    <property type="evidence" value="ECO:0007669"/>
    <property type="project" value="InterPro"/>
</dbReference>
<dbReference type="PANTHER" id="PTHR22604">
    <property type="entry name" value="OXIDOREDUCTASES"/>
    <property type="match status" value="1"/>
</dbReference>
<evidence type="ECO:0000313" key="8">
    <source>
        <dbReference type="EMBL" id="KAF8473626.1"/>
    </source>
</evidence>
<accession>A0A9P5K003</accession>
<evidence type="ECO:0000256" key="4">
    <source>
        <dbReference type="ARBA" id="ARBA00042988"/>
    </source>
</evidence>
<name>A0A9P5K003_9AGAM</name>
<dbReference type="Pfam" id="PF01408">
    <property type="entry name" value="GFO_IDH_MocA"/>
    <property type="match status" value="1"/>
</dbReference>
<evidence type="ECO:0000313" key="9">
    <source>
        <dbReference type="Proteomes" id="UP000759537"/>
    </source>
</evidence>
<evidence type="ECO:0000259" key="6">
    <source>
        <dbReference type="Pfam" id="PF01408"/>
    </source>
</evidence>
<dbReference type="InterPro" id="IPR000683">
    <property type="entry name" value="Gfo/Idh/MocA-like_OxRdtase_N"/>
</dbReference>
<dbReference type="OrthoDB" id="64915at2759"/>
<feature type="domain" description="GFO/IDH/MocA-like oxidoreductase" evidence="7">
    <location>
        <begin position="178"/>
        <end position="315"/>
    </location>
</feature>
<reference evidence="8" key="2">
    <citation type="journal article" date="2020" name="Nat. Commun.">
        <title>Large-scale genome sequencing of mycorrhizal fungi provides insights into the early evolution of symbiotic traits.</title>
        <authorList>
            <person name="Miyauchi S."/>
            <person name="Kiss E."/>
            <person name="Kuo A."/>
            <person name="Drula E."/>
            <person name="Kohler A."/>
            <person name="Sanchez-Garcia M."/>
            <person name="Morin E."/>
            <person name="Andreopoulos B."/>
            <person name="Barry K.W."/>
            <person name="Bonito G."/>
            <person name="Buee M."/>
            <person name="Carver A."/>
            <person name="Chen C."/>
            <person name="Cichocki N."/>
            <person name="Clum A."/>
            <person name="Culley D."/>
            <person name="Crous P.W."/>
            <person name="Fauchery L."/>
            <person name="Girlanda M."/>
            <person name="Hayes R.D."/>
            <person name="Keri Z."/>
            <person name="LaButti K."/>
            <person name="Lipzen A."/>
            <person name="Lombard V."/>
            <person name="Magnuson J."/>
            <person name="Maillard F."/>
            <person name="Murat C."/>
            <person name="Nolan M."/>
            <person name="Ohm R.A."/>
            <person name="Pangilinan J."/>
            <person name="Pereira M.F."/>
            <person name="Perotto S."/>
            <person name="Peter M."/>
            <person name="Pfister S."/>
            <person name="Riley R."/>
            <person name="Sitrit Y."/>
            <person name="Stielow J.B."/>
            <person name="Szollosi G."/>
            <person name="Zifcakova L."/>
            <person name="Stursova M."/>
            <person name="Spatafora J.W."/>
            <person name="Tedersoo L."/>
            <person name="Vaario L.M."/>
            <person name="Yamada A."/>
            <person name="Yan M."/>
            <person name="Wang P."/>
            <person name="Xu J."/>
            <person name="Bruns T."/>
            <person name="Baldrian P."/>
            <person name="Vilgalys R."/>
            <person name="Dunand C."/>
            <person name="Henrissat B."/>
            <person name="Grigoriev I.V."/>
            <person name="Hibbett D."/>
            <person name="Nagy L.G."/>
            <person name="Martin F.M."/>
        </authorList>
    </citation>
    <scope>NUCLEOTIDE SEQUENCE</scope>
    <source>
        <strain evidence="8">Prilba</strain>
    </source>
</reference>
<dbReference type="Proteomes" id="UP000759537">
    <property type="component" value="Unassembled WGS sequence"/>
</dbReference>
<evidence type="ECO:0000256" key="5">
    <source>
        <dbReference type="ARBA" id="ARBA00049233"/>
    </source>
</evidence>
<dbReference type="InterPro" id="IPR050984">
    <property type="entry name" value="Gfo/Idh/MocA_domain"/>
</dbReference>
<dbReference type="Gene3D" id="3.30.360.10">
    <property type="entry name" value="Dihydrodipicolinate Reductase, domain 2"/>
    <property type="match status" value="1"/>
</dbReference>